<dbReference type="OrthoDB" id="7359449at2"/>
<dbReference type="AlphaFoldDB" id="A0A3S9A7J6"/>
<dbReference type="InterPro" id="IPR008775">
    <property type="entry name" value="Phytyl_CoA_dOase-like"/>
</dbReference>
<dbReference type="Gene3D" id="2.60.120.620">
    <property type="entry name" value="q2cbj1_9rhob like domain"/>
    <property type="match status" value="1"/>
</dbReference>
<evidence type="ECO:0000313" key="2">
    <source>
        <dbReference type="Proteomes" id="UP000272528"/>
    </source>
</evidence>
<dbReference type="PANTHER" id="PTHR20883">
    <property type="entry name" value="PHYTANOYL-COA DIOXYGENASE DOMAIN CONTAINING 1"/>
    <property type="match status" value="1"/>
</dbReference>
<evidence type="ECO:0008006" key="3">
    <source>
        <dbReference type="Google" id="ProtNLM"/>
    </source>
</evidence>
<dbReference type="SUPFAM" id="SSF51197">
    <property type="entry name" value="Clavaminate synthase-like"/>
    <property type="match status" value="1"/>
</dbReference>
<keyword evidence="2" id="KW-1185">Reference proteome</keyword>
<evidence type="ECO:0000313" key="1">
    <source>
        <dbReference type="EMBL" id="AZN41586.1"/>
    </source>
</evidence>
<dbReference type="GO" id="GO:0005506">
    <property type="term" value="F:iron ion binding"/>
    <property type="evidence" value="ECO:0007669"/>
    <property type="project" value="UniProtKB-ARBA"/>
</dbReference>
<organism evidence="1 2">
    <name type="scientific">Paenibacillus albus</name>
    <dbReference type="NCBI Taxonomy" id="2495582"/>
    <lineage>
        <taxon>Bacteria</taxon>
        <taxon>Bacillati</taxon>
        <taxon>Bacillota</taxon>
        <taxon>Bacilli</taxon>
        <taxon>Bacillales</taxon>
        <taxon>Paenibacillaceae</taxon>
        <taxon>Paenibacillus</taxon>
    </lineage>
</organism>
<reference evidence="2" key="1">
    <citation type="submission" date="2018-12" db="EMBL/GenBank/DDBJ databases">
        <title>Genome sequence of Peanibacillus sp.</title>
        <authorList>
            <person name="Subramani G."/>
            <person name="Srinivasan S."/>
            <person name="Kim M.K."/>
        </authorList>
    </citation>
    <scope>NUCLEOTIDE SEQUENCE [LARGE SCALE GENOMIC DNA]</scope>
    <source>
        <strain evidence="2">18JY67-1</strain>
    </source>
</reference>
<sequence length="281" mass="31648">MTTIILKEKREQLLTQGYCIVPNILDPSMLHKIRQVTEELLAQQSAEDMKRQRSTGSMISISVDPVFAELIAWPKALDGLTSLGYADPKFTSGYVISKPAQSPRLFWHYDYACWDDPHGFGDVPQQLFLMYYLVDTTPENGCLRVIPGSHIQDNPLHALLEEAHSKQLAEASNLELPAFSNRPDEINVEVKAGDLVIGDSRLLHASHSNDSNERRTVITLWFHPDMQALAEPVQGFIAGMSTEVPEDWPQSAKDMIAPLMAQYDGDVEPLKWNRHRPARNC</sequence>
<name>A0A3S9A7J6_9BACL</name>
<accession>A0A3S9A7J6</accession>
<dbReference type="Pfam" id="PF05721">
    <property type="entry name" value="PhyH"/>
    <property type="match status" value="1"/>
</dbReference>
<dbReference type="Proteomes" id="UP000272528">
    <property type="component" value="Chromosome"/>
</dbReference>
<dbReference type="GO" id="GO:0016706">
    <property type="term" value="F:2-oxoglutarate-dependent dioxygenase activity"/>
    <property type="evidence" value="ECO:0007669"/>
    <property type="project" value="UniProtKB-ARBA"/>
</dbReference>
<dbReference type="KEGG" id="palb:EJC50_19315"/>
<dbReference type="PANTHER" id="PTHR20883:SF48">
    <property type="entry name" value="ECTOINE DIOXYGENASE"/>
    <property type="match status" value="1"/>
</dbReference>
<proteinExistence type="predicted"/>
<dbReference type="EMBL" id="CP034437">
    <property type="protein sequence ID" value="AZN41586.1"/>
    <property type="molecule type" value="Genomic_DNA"/>
</dbReference>
<protein>
    <recommendedName>
        <fullName evidence="3">Phytanoyl-CoA dioxygenase</fullName>
    </recommendedName>
</protein>
<gene>
    <name evidence="1" type="ORF">EJC50_19315</name>
</gene>
<dbReference type="RefSeq" id="WP_126017292.1">
    <property type="nucleotide sequence ID" value="NZ_CP034437.1"/>
</dbReference>